<dbReference type="AlphaFoldDB" id="A0A117M0K9"/>
<comment type="caution">
    <text evidence="1">The sequence shown here is derived from an EMBL/GenBank/DDBJ whole genome shotgun (WGS) entry which is preliminary data.</text>
</comment>
<sequence>MASGGGGMLKGESKELMECKVNEGKSIIEMNIDKAIEQKMIS</sequence>
<dbReference type="EMBL" id="LGGO01000008">
    <property type="protein sequence ID" value="KUK77752.1"/>
    <property type="molecule type" value="Genomic_DNA"/>
</dbReference>
<proteinExistence type="predicted"/>
<organism evidence="1 2">
    <name type="scientific">candidate division WS6 bacterium 34_10</name>
    <dbReference type="NCBI Taxonomy" id="1641389"/>
    <lineage>
        <taxon>Bacteria</taxon>
        <taxon>Candidatus Dojkabacteria</taxon>
    </lineage>
</organism>
<protein>
    <submittedName>
        <fullName evidence="1">Uncharacterized protein</fullName>
    </submittedName>
</protein>
<accession>A0A117M0K9</accession>
<dbReference type="Proteomes" id="UP000053904">
    <property type="component" value="Unassembled WGS sequence"/>
</dbReference>
<evidence type="ECO:0000313" key="1">
    <source>
        <dbReference type="EMBL" id="KUK77752.1"/>
    </source>
</evidence>
<reference evidence="2" key="1">
    <citation type="journal article" date="2015" name="MBio">
        <title>Genome-Resolved Metagenomic Analysis Reveals Roles for Candidate Phyla and Other Microbial Community Members in Biogeochemical Transformations in Oil Reservoirs.</title>
        <authorList>
            <person name="Hu P."/>
            <person name="Tom L."/>
            <person name="Singh A."/>
            <person name="Thomas B.C."/>
            <person name="Baker B.J."/>
            <person name="Piceno Y.M."/>
            <person name="Andersen G.L."/>
            <person name="Banfield J.F."/>
        </authorList>
    </citation>
    <scope>NUCLEOTIDE SEQUENCE [LARGE SCALE GENOMIC DNA]</scope>
</reference>
<evidence type="ECO:0000313" key="2">
    <source>
        <dbReference type="Proteomes" id="UP000053904"/>
    </source>
</evidence>
<gene>
    <name evidence="1" type="ORF">XD93_0123</name>
</gene>
<name>A0A117M0K9_9BACT</name>